<protein>
    <recommendedName>
        <fullName evidence="2">tRNA (guanine(46)-N(7))-methyltransferase</fullName>
        <ecNumber evidence="2">2.1.1.33</ecNumber>
    </recommendedName>
</protein>
<dbReference type="PROSITE" id="PS51625">
    <property type="entry name" value="SAM_MT_TRMB"/>
    <property type="match status" value="1"/>
</dbReference>
<evidence type="ECO:0000256" key="1">
    <source>
        <dbReference type="ARBA" id="ARBA00000142"/>
    </source>
</evidence>
<organism evidence="8 9">
    <name type="scientific">Symbiodinium pilosum</name>
    <name type="common">Dinoflagellate</name>
    <dbReference type="NCBI Taxonomy" id="2952"/>
    <lineage>
        <taxon>Eukaryota</taxon>
        <taxon>Sar</taxon>
        <taxon>Alveolata</taxon>
        <taxon>Dinophyceae</taxon>
        <taxon>Suessiales</taxon>
        <taxon>Symbiodiniaceae</taxon>
        <taxon>Symbiodinium</taxon>
    </lineage>
</organism>
<dbReference type="SUPFAM" id="SSF53335">
    <property type="entry name" value="S-adenosyl-L-methionine-dependent methyltransferases"/>
    <property type="match status" value="1"/>
</dbReference>
<evidence type="ECO:0000256" key="2">
    <source>
        <dbReference type="ARBA" id="ARBA00011977"/>
    </source>
</evidence>
<feature type="non-terminal residue" evidence="8">
    <location>
        <position position="1"/>
    </location>
</feature>
<reference evidence="8" key="1">
    <citation type="submission" date="2021-02" db="EMBL/GenBank/DDBJ databases">
        <authorList>
            <person name="Dougan E. K."/>
            <person name="Rhodes N."/>
            <person name="Thang M."/>
            <person name="Chan C."/>
        </authorList>
    </citation>
    <scope>NUCLEOTIDE SEQUENCE</scope>
</reference>
<dbReference type="GO" id="GO:0008176">
    <property type="term" value="F:tRNA (guanine(46)-N7)-methyltransferase activity"/>
    <property type="evidence" value="ECO:0007669"/>
    <property type="project" value="UniProtKB-EC"/>
</dbReference>
<comment type="caution">
    <text evidence="8">The sequence shown here is derived from an EMBL/GenBank/DDBJ whole genome shotgun (WGS) entry which is preliminary data.</text>
</comment>
<gene>
    <name evidence="8" type="primary">trmB</name>
    <name evidence="8" type="ORF">SPIL2461_LOCUS6460</name>
</gene>
<dbReference type="GO" id="GO:0043527">
    <property type="term" value="C:tRNA methyltransferase complex"/>
    <property type="evidence" value="ECO:0007669"/>
    <property type="project" value="TreeGrafter"/>
</dbReference>
<dbReference type="OrthoDB" id="42736at2759"/>
<evidence type="ECO:0000256" key="3">
    <source>
        <dbReference type="ARBA" id="ARBA00022603"/>
    </source>
</evidence>
<dbReference type="InterPro" id="IPR029063">
    <property type="entry name" value="SAM-dependent_MTases_sf"/>
</dbReference>
<proteinExistence type="predicted"/>
<keyword evidence="6" id="KW-0819">tRNA processing</keyword>
<evidence type="ECO:0000256" key="4">
    <source>
        <dbReference type="ARBA" id="ARBA00022679"/>
    </source>
</evidence>
<keyword evidence="5" id="KW-0949">S-adenosyl-L-methionine</keyword>
<dbReference type="AlphaFoldDB" id="A0A812N3X3"/>
<evidence type="ECO:0000313" key="9">
    <source>
        <dbReference type="Proteomes" id="UP000649617"/>
    </source>
</evidence>
<dbReference type="Gene3D" id="3.40.50.150">
    <property type="entry name" value="Vaccinia Virus protein VP39"/>
    <property type="match status" value="1"/>
</dbReference>
<evidence type="ECO:0000256" key="6">
    <source>
        <dbReference type="ARBA" id="ARBA00022694"/>
    </source>
</evidence>
<name>A0A812N3X3_SYMPI</name>
<comment type="catalytic activity">
    <reaction evidence="1">
        <text>guanosine(46) in tRNA + S-adenosyl-L-methionine = N(7)-methylguanosine(46) in tRNA + S-adenosyl-L-homocysteine</text>
        <dbReference type="Rhea" id="RHEA:42708"/>
        <dbReference type="Rhea" id="RHEA-COMP:10188"/>
        <dbReference type="Rhea" id="RHEA-COMP:10189"/>
        <dbReference type="ChEBI" id="CHEBI:57856"/>
        <dbReference type="ChEBI" id="CHEBI:59789"/>
        <dbReference type="ChEBI" id="CHEBI:74269"/>
        <dbReference type="ChEBI" id="CHEBI:74480"/>
        <dbReference type="EC" id="2.1.1.33"/>
    </reaction>
</comment>
<keyword evidence="3" id="KW-0489">Methyltransferase</keyword>
<evidence type="ECO:0000256" key="5">
    <source>
        <dbReference type="ARBA" id="ARBA00022691"/>
    </source>
</evidence>
<dbReference type="Proteomes" id="UP000649617">
    <property type="component" value="Unassembled WGS sequence"/>
</dbReference>
<feature type="region of interest" description="Disordered" evidence="7">
    <location>
        <begin position="230"/>
        <end position="259"/>
    </location>
</feature>
<keyword evidence="4" id="KW-0808">Transferase</keyword>
<dbReference type="InterPro" id="IPR003358">
    <property type="entry name" value="tRNA_(Gua-N-7)_MeTrfase_Trmb"/>
</dbReference>
<sequence>MARLLVLPQDSSAGAVSGEMLFEELRRSFGLSQCADKQKEAKLLQHFCSIAENGGQRLNLSAAFANDKPLKVELCSGEGEWVCAQAAADAGRASWACVENRRDRVFRTFSRALLTGVSPNLCVVSADAAVFLRMLEAGSVAHVYVNFPEPPVRRGLGDADAEGANGSETGDAVAAPHLLTAETFRSVRRVLSSGGKLLIHSDNVTYLRQLAACLGAVDGFADVDPGPGAVRDSASGSNPDLVTVWRGRPGVEAGVPDPE</sequence>
<keyword evidence="9" id="KW-1185">Reference proteome</keyword>
<evidence type="ECO:0000256" key="7">
    <source>
        <dbReference type="SAM" id="MobiDB-lite"/>
    </source>
</evidence>
<accession>A0A812N3X3</accession>
<dbReference type="Pfam" id="PF02390">
    <property type="entry name" value="Methyltransf_4"/>
    <property type="match status" value="1"/>
</dbReference>
<dbReference type="EC" id="2.1.1.33" evidence="2"/>
<dbReference type="PANTHER" id="PTHR23417:SF14">
    <property type="entry name" value="PENTACOTRIPEPTIDE-REPEAT REGION OF PRORP DOMAIN-CONTAINING PROTEIN"/>
    <property type="match status" value="1"/>
</dbReference>
<evidence type="ECO:0000313" key="8">
    <source>
        <dbReference type="EMBL" id="CAE7287678.1"/>
    </source>
</evidence>
<dbReference type="EMBL" id="CAJNIZ010009768">
    <property type="protein sequence ID" value="CAE7287678.1"/>
    <property type="molecule type" value="Genomic_DNA"/>
</dbReference>
<dbReference type="PANTHER" id="PTHR23417">
    <property type="entry name" value="3-DEOXY-D-MANNO-OCTULOSONIC-ACID TRANSFERASE/TRNA GUANINE-N 7 - -METHYLTRANSFERASE"/>
    <property type="match status" value="1"/>
</dbReference>